<keyword evidence="5 7" id="KW-0472">Membrane</keyword>
<evidence type="ECO:0000256" key="6">
    <source>
        <dbReference type="ARBA" id="ARBA00023237"/>
    </source>
</evidence>
<evidence type="ECO:0000313" key="12">
    <source>
        <dbReference type="Proteomes" id="UP001560573"/>
    </source>
</evidence>
<dbReference type="Gene3D" id="2.170.130.10">
    <property type="entry name" value="TonB-dependent receptor, plug domain"/>
    <property type="match status" value="1"/>
</dbReference>
<keyword evidence="2 7" id="KW-0813">Transport</keyword>
<accession>A0ABV3ZF79</accession>
<dbReference type="InterPro" id="IPR041700">
    <property type="entry name" value="OMP_b-brl_3"/>
</dbReference>
<comment type="caution">
    <text evidence="11">The sequence shown here is derived from an EMBL/GenBank/DDBJ whole genome shotgun (WGS) entry which is preliminary data.</text>
</comment>
<dbReference type="Gene3D" id="2.40.170.20">
    <property type="entry name" value="TonB-dependent receptor, beta-barrel domain"/>
    <property type="match status" value="1"/>
</dbReference>
<evidence type="ECO:0000313" key="11">
    <source>
        <dbReference type="EMBL" id="MEX6688547.1"/>
    </source>
</evidence>
<keyword evidence="6 7" id="KW-0998">Cell outer membrane</keyword>
<protein>
    <submittedName>
        <fullName evidence="11">TonB-dependent receptor</fullName>
    </submittedName>
</protein>
<feature type="signal peptide" evidence="8">
    <location>
        <begin position="1"/>
        <end position="20"/>
    </location>
</feature>
<comment type="similarity">
    <text evidence="7">Belongs to the TonB-dependent receptor family.</text>
</comment>
<dbReference type="InterPro" id="IPR039426">
    <property type="entry name" value="TonB-dep_rcpt-like"/>
</dbReference>
<dbReference type="SUPFAM" id="SSF49464">
    <property type="entry name" value="Carboxypeptidase regulatory domain-like"/>
    <property type="match status" value="1"/>
</dbReference>
<gene>
    <name evidence="11" type="ORF">QTN47_13625</name>
</gene>
<dbReference type="RefSeq" id="WP_369329956.1">
    <property type="nucleotide sequence ID" value="NZ_JAULBC010000004.1"/>
</dbReference>
<name>A0ABV3ZF79_9BACT</name>
<proteinExistence type="inferred from homology"/>
<feature type="chain" id="PRO_5045493899" evidence="8">
    <location>
        <begin position="21"/>
        <end position="832"/>
    </location>
</feature>
<keyword evidence="11" id="KW-0675">Receptor</keyword>
<dbReference type="Pfam" id="PF13620">
    <property type="entry name" value="CarboxypepD_reg"/>
    <property type="match status" value="1"/>
</dbReference>
<keyword evidence="4 7" id="KW-0812">Transmembrane</keyword>
<evidence type="ECO:0000256" key="3">
    <source>
        <dbReference type="ARBA" id="ARBA00022452"/>
    </source>
</evidence>
<dbReference type="InterPro" id="IPR037066">
    <property type="entry name" value="Plug_dom_sf"/>
</dbReference>
<comment type="subcellular location">
    <subcellularLocation>
        <location evidence="1 7">Cell outer membrane</location>
        <topology evidence="1 7">Multi-pass membrane protein</topology>
    </subcellularLocation>
</comment>
<dbReference type="InterPro" id="IPR008969">
    <property type="entry name" value="CarboxyPept-like_regulatory"/>
</dbReference>
<organism evidence="11 12">
    <name type="scientific">Danxiaibacter flavus</name>
    <dbReference type="NCBI Taxonomy" id="3049108"/>
    <lineage>
        <taxon>Bacteria</taxon>
        <taxon>Pseudomonadati</taxon>
        <taxon>Bacteroidota</taxon>
        <taxon>Chitinophagia</taxon>
        <taxon>Chitinophagales</taxon>
        <taxon>Chitinophagaceae</taxon>
        <taxon>Danxiaibacter</taxon>
    </lineage>
</organism>
<evidence type="ECO:0000256" key="1">
    <source>
        <dbReference type="ARBA" id="ARBA00004571"/>
    </source>
</evidence>
<dbReference type="InterPro" id="IPR036942">
    <property type="entry name" value="Beta-barrel_TonB_sf"/>
</dbReference>
<evidence type="ECO:0000256" key="8">
    <source>
        <dbReference type="SAM" id="SignalP"/>
    </source>
</evidence>
<keyword evidence="12" id="KW-1185">Reference proteome</keyword>
<evidence type="ECO:0000256" key="7">
    <source>
        <dbReference type="PROSITE-ProRule" id="PRU01360"/>
    </source>
</evidence>
<sequence>MKRSLLLFVCAIPLFQFSYAQKKATNTITNNSTKFKLSGKLADKIGQNGIAGATIQLQTGEVKRSILSGADGSFVFENLPNAGKYNLTVTAMGYKPFKQTVTLSSSSDLGNLALEQESNNLSAVVVSTTAKPTMQMGIDRKIFNVEKNITAQGGTAVDVMKNIPSLTVDINGNVQMRNTSPQIFVDGRPTILTLDQIPADDIERVELMTNPSSKFDASSAGGIINIILKKNKRSGLNGIASIGGGTPDVLNGNLSLNARQQKVNLFVNGNLNQSGGYSKEETYRQNKSGGEVTDYFNQNSENDRKRRFMSTRFGADYFIDDKNTVTFTQGFTEGKFRNHQTQDQQYLDKTNTLDYTGNRLSDDNFRFFRYSSRLTYDKVFDKPEHKLTADITYNGGTKNSGSFITTNQYNLDGSLHAPVNKVRNGGSGNDNQIVAQVDYTNQMTADKRIEFGGRTYFNRTTSAFGTYSLDQANNETKLPLSNNYKYDETVYAGYFNYANKFKSFKYQVGLRMETSKLDGTMIDSAKSFGYSYPSSFKDLLEAMFPSVFITKQLNESQDLQINYSKRIRRPRWWEVNPFIDINDPMNISVGNPGLAPEYTNSFELNYFTRYKGGSVTAGVYYKNNVRDITEYSDTISSQLYQQLANAGVSPNAIVNTFINAGHTNRWGGEFTVQQKMLRELDLTYNLNLQYRKTDAQVGDKSLNNEGFNYNTKFIANYKITGSRSVFNNLNFQWVAQYESPQVIPQGKTKDVFVSDFAMRKEFLKNNAAALSFSISDIFNTRRYGNIYDTESFYQDSYGRWDIRTFRLTFSYKFGKSDFNMFKRHDEEGGGNG</sequence>
<dbReference type="Pfam" id="PF07715">
    <property type="entry name" value="Plug"/>
    <property type="match status" value="1"/>
</dbReference>
<reference evidence="11 12" key="1">
    <citation type="submission" date="2023-07" db="EMBL/GenBank/DDBJ databases">
        <authorList>
            <person name="Lian W.-H."/>
        </authorList>
    </citation>
    <scope>NUCLEOTIDE SEQUENCE [LARGE SCALE GENOMIC DNA]</scope>
    <source>
        <strain evidence="11 12">SYSU DXS3180</strain>
    </source>
</reference>
<dbReference type="PROSITE" id="PS52016">
    <property type="entry name" value="TONB_DEPENDENT_REC_3"/>
    <property type="match status" value="1"/>
</dbReference>
<dbReference type="Proteomes" id="UP001560573">
    <property type="component" value="Unassembled WGS sequence"/>
</dbReference>
<evidence type="ECO:0000256" key="2">
    <source>
        <dbReference type="ARBA" id="ARBA00022448"/>
    </source>
</evidence>
<dbReference type="Pfam" id="PF14905">
    <property type="entry name" value="OMP_b-brl_3"/>
    <property type="match status" value="1"/>
</dbReference>
<dbReference type="Gene3D" id="2.60.40.1120">
    <property type="entry name" value="Carboxypeptidase-like, regulatory domain"/>
    <property type="match status" value="1"/>
</dbReference>
<dbReference type="InterPro" id="IPR012910">
    <property type="entry name" value="Plug_dom"/>
</dbReference>
<evidence type="ECO:0000259" key="10">
    <source>
        <dbReference type="Pfam" id="PF14905"/>
    </source>
</evidence>
<feature type="domain" description="Outer membrane protein beta-barrel" evidence="10">
    <location>
        <begin position="380"/>
        <end position="811"/>
    </location>
</feature>
<evidence type="ECO:0000256" key="5">
    <source>
        <dbReference type="ARBA" id="ARBA00023136"/>
    </source>
</evidence>
<keyword evidence="3 7" id="KW-1134">Transmembrane beta strand</keyword>
<dbReference type="EMBL" id="JAULBC010000004">
    <property type="protein sequence ID" value="MEX6688547.1"/>
    <property type="molecule type" value="Genomic_DNA"/>
</dbReference>
<dbReference type="SUPFAM" id="SSF56935">
    <property type="entry name" value="Porins"/>
    <property type="match status" value="1"/>
</dbReference>
<evidence type="ECO:0000256" key="4">
    <source>
        <dbReference type="ARBA" id="ARBA00022692"/>
    </source>
</evidence>
<keyword evidence="8" id="KW-0732">Signal</keyword>
<evidence type="ECO:0000259" key="9">
    <source>
        <dbReference type="Pfam" id="PF07715"/>
    </source>
</evidence>
<feature type="domain" description="TonB-dependent receptor plug" evidence="9">
    <location>
        <begin position="152"/>
        <end position="223"/>
    </location>
</feature>